<sequence>FAPATQDTTDHRHGTCKAHSHSQKSSATPGITPDAERRVTKQSYHGLSAISLGSRHAATNTIPRDSLALVLRKDLQTALKENKSHPLQCFGHRLVTYNIKDEKSVVEFLAEWVKDMDVSESLRASMEFGSSLGEQDSPVAKELGIFHRVMRHFSNMSTYNSAVYDSMIDWYIEYLRREDVNLNVVFRICQFDDILQEGGLVRVCANVFVHHGKTLFTPKNFNAFELWLQDHISQDVRDTIPGDVMDPAFDQNCAYHHHVEGETCYKQKIRESRYNFHHRYKSYRPWYELGQVMTG</sequence>
<evidence type="ECO:0000256" key="1">
    <source>
        <dbReference type="SAM" id="MobiDB-lite"/>
    </source>
</evidence>
<feature type="non-terminal residue" evidence="2">
    <location>
        <position position="295"/>
    </location>
</feature>
<reference evidence="2" key="1">
    <citation type="submission" date="2020-06" db="EMBL/GenBank/DDBJ databases">
        <authorList>
            <person name="Onetto C."/>
        </authorList>
    </citation>
    <scope>NUCLEOTIDE SEQUENCE</scope>
</reference>
<comment type="caution">
    <text evidence="2">The sequence shown here is derived from an EMBL/GenBank/DDBJ whole genome shotgun (WGS) entry which is preliminary data.</text>
</comment>
<proteinExistence type="predicted"/>
<accession>A0A9N8K697</accession>
<feature type="region of interest" description="Disordered" evidence="1">
    <location>
        <begin position="1"/>
        <end position="33"/>
    </location>
</feature>
<dbReference type="EMBL" id="CAIJEO010000008">
    <property type="protein sequence ID" value="CAD0097378.1"/>
    <property type="molecule type" value="Genomic_DNA"/>
</dbReference>
<evidence type="ECO:0000313" key="2">
    <source>
        <dbReference type="EMBL" id="CAD0097378.1"/>
    </source>
</evidence>
<evidence type="ECO:0000313" key="3">
    <source>
        <dbReference type="Proteomes" id="UP000714618"/>
    </source>
</evidence>
<keyword evidence="3" id="KW-1185">Reference proteome</keyword>
<dbReference type="AlphaFoldDB" id="A0A9N8K697"/>
<feature type="non-terminal residue" evidence="2">
    <location>
        <position position="1"/>
    </location>
</feature>
<name>A0A9N8K697_9PEZI</name>
<organism evidence="2 3">
    <name type="scientific">Aureobasidium mustum</name>
    <dbReference type="NCBI Taxonomy" id="2773714"/>
    <lineage>
        <taxon>Eukaryota</taxon>
        <taxon>Fungi</taxon>
        <taxon>Dikarya</taxon>
        <taxon>Ascomycota</taxon>
        <taxon>Pezizomycotina</taxon>
        <taxon>Dothideomycetes</taxon>
        <taxon>Dothideomycetidae</taxon>
        <taxon>Dothideales</taxon>
        <taxon>Saccotheciaceae</taxon>
        <taxon>Aureobasidium</taxon>
    </lineage>
</organism>
<dbReference type="OrthoDB" id="3933630at2759"/>
<gene>
    <name evidence="2" type="ORF">AWRI4233_LOCUS6202</name>
</gene>
<dbReference type="Proteomes" id="UP000714618">
    <property type="component" value="Unassembled WGS sequence"/>
</dbReference>
<protein>
    <submittedName>
        <fullName evidence="2">Uncharacterized protein</fullName>
    </submittedName>
</protein>